<dbReference type="AlphaFoldDB" id="A0A381V777"/>
<organism evidence="1">
    <name type="scientific">marine metagenome</name>
    <dbReference type="NCBI Taxonomy" id="408172"/>
    <lineage>
        <taxon>unclassified sequences</taxon>
        <taxon>metagenomes</taxon>
        <taxon>ecological metagenomes</taxon>
    </lineage>
</organism>
<evidence type="ECO:0008006" key="2">
    <source>
        <dbReference type="Google" id="ProtNLM"/>
    </source>
</evidence>
<protein>
    <recommendedName>
        <fullName evidence="2">UvsY</fullName>
    </recommendedName>
</protein>
<proteinExistence type="predicted"/>
<evidence type="ECO:0000313" key="1">
    <source>
        <dbReference type="EMBL" id="SVA35537.1"/>
    </source>
</evidence>
<dbReference type="Pfam" id="PF11056">
    <property type="entry name" value="UvsY"/>
    <property type="match status" value="1"/>
</dbReference>
<reference evidence="1" key="1">
    <citation type="submission" date="2018-05" db="EMBL/GenBank/DDBJ databases">
        <authorList>
            <person name="Lanie J.A."/>
            <person name="Ng W.-L."/>
            <person name="Kazmierczak K.M."/>
            <person name="Andrzejewski T.M."/>
            <person name="Davidsen T.M."/>
            <person name="Wayne K.J."/>
            <person name="Tettelin H."/>
            <person name="Glass J.I."/>
            <person name="Rusch D."/>
            <person name="Podicherti R."/>
            <person name="Tsui H.-C.T."/>
            <person name="Winkler M.E."/>
        </authorList>
    </citation>
    <scope>NUCLEOTIDE SEQUENCE</scope>
</reference>
<dbReference type="InterPro" id="IPR021289">
    <property type="entry name" value="UvsY"/>
</dbReference>
<name>A0A381V777_9ZZZZ</name>
<sequence>MNFEQLQNEAREDLTILDQERLDQESYKNQNIKPKWLEYRSHYDQLLIMRKADHQRMYRAKWEYYGGKADAKVYVAKPFDLKVLKTDLQMYINSDDEILELQGKISYYESIVKYIDGVIKSIDNRGWDIRNATEWKKFEAGMI</sequence>
<gene>
    <name evidence="1" type="ORF">METZ01_LOCUS88391</name>
</gene>
<dbReference type="EMBL" id="UINC01007885">
    <property type="protein sequence ID" value="SVA35537.1"/>
    <property type="molecule type" value="Genomic_DNA"/>
</dbReference>
<accession>A0A381V777</accession>